<dbReference type="EMBL" id="CM043797">
    <property type="protein sequence ID" value="KAI4814963.1"/>
    <property type="molecule type" value="Genomic_DNA"/>
</dbReference>
<sequence length="786" mass="89969">MTMQHVVHKPRKQVLRGAGYLYRAESSFCLSMAEELFLDAAEYGNIPEVRRMLEEQPELNINCVNYMGQNALQLAVANEHFEVTKLLLRRKDLARIGDALLLAISKGYIRIVEALLGHEAFADGQRLTNSPSQVDPHDDFFAYDEDGTRFSHDITPIILASQCHEYEIVHILLMKGSRVERPHDYFCQCRTCSEHQRHDSFRHSQSRINAYKCLASPAYLSLSNEDPVMAALEMSNELEVLSNIEKEFKNDYKKLSMQCKDFVVGLLDLCRNTEEVKAILNGDTESCPSPETLGRQNLIRLKLAIKYEVKKFVAHPNCQQQLLSIWYENLSGLRQQTTAVKILLVLGVAFGLPILSFLYWIAPSSKLGKLMRGPFLKFVAHAASFMIFLCLLVLNAADRFGGTSLLPNMTTHDHPSQLFRMKTTPFTWMEILIISWVIGKIWKECKDIWSQDIREYISEPWNLLDFSILAIFMTSFIARLMAFWHAYSAQCYVDKHYTDLSNMTLPFEIQYFQLARINWMPSDPQLISEGLYAIAVVLSFSRIAYILPANESFGPLQISLGRTVKDLFKFMVIFITVFLAFMVGMFNLYSYYLGAKYNDAFTTLEESFKTLFWAIFGLSEVKSVVINIDHKFIENIGYVLYGVYNIIMKLRMILMLSGSLPERSCGSRTLSTAAPCPCPFNLVPSPKSVLSLLLGIRELLWDGPKGKGNSNDEMELNKLRQQSDLSVDASLCPTRHQSIMNRLVKRYIVKAQRDKKNDEINEGELKKSNRTSPQNEEQKNEISFIY</sequence>
<evidence type="ECO:0000313" key="1">
    <source>
        <dbReference type="EMBL" id="KAI4814963.1"/>
    </source>
</evidence>
<accession>A0ACB9WMK6</accession>
<comment type="caution">
    <text evidence="1">The sequence shown here is derived from an EMBL/GenBank/DDBJ whole genome shotgun (WGS) entry which is preliminary data.</text>
</comment>
<organism evidence="1 2">
    <name type="scientific">Chaenocephalus aceratus</name>
    <name type="common">Blackfin icefish</name>
    <name type="synonym">Chaenichthys aceratus</name>
    <dbReference type="NCBI Taxonomy" id="36190"/>
    <lineage>
        <taxon>Eukaryota</taxon>
        <taxon>Metazoa</taxon>
        <taxon>Chordata</taxon>
        <taxon>Craniata</taxon>
        <taxon>Vertebrata</taxon>
        <taxon>Euteleostomi</taxon>
        <taxon>Actinopterygii</taxon>
        <taxon>Neopterygii</taxon>
        <taxon>Teleostei</taxon>
        <taxon>Neoteleostei</taxon>
        <taxon>Acanthomorphata</taxon>
        <taxon>Eupercaria</taxon>
        <taxon>Perciformes</taxon>
        <taxon>Notothenioidei</taxon>
        <taxon>Channichthyidae</taxon>
        <taxon>Chaenocephalus</taxon>
    </lineage>
</organism>
<keyword evidence="2" id="KW-1185">Reference proteome</keyword>
<evidence type="ECO:0000313" key="2">
    <source>
        <dbReference type="Proteomes" id="UP001057452"/>
    </source>
</evidence>
<name>A0ACB9WMK6_CHAAC</name>
<gene>
    <name evidence="1" type="ORF">KUCAC02_005137</name>
</gene>
<protein>
    <submittedName>
        <fullName evidence="1">Uncharacterized protein</fullName>
    </submittedName>
</protein>
<dbReference type="Proteomes" id="UP001057452">
    <property type="component" value="Chromosome 13"/>
</dbReference>
<reference evidence="1" key="1">
    <citation type="submission" date="2022-05" db="EMBL/GenBank/DDBJ databases">
        <title>Chromosome-level genome of Chaenocephalus aceratus.</title>
        <authorList>
            <person name="Park H."/>
        </authorList>
    </citation>
    <scope>NUCLEOTIDE SEQUENCE</scope>
    <source>
        <strain evidence="1">KU_202001</strain>
    </source>
</reference>
<proteinExistence type="predicted"/>